<dbReference type="Proteomes" id="UP000183832">
    <property type="component" value="Unassembled WGS sequence"/>
</dbReference>
<feature type="chain" id="PRO_5012204653" evidence="2">
    <location>
        <begin position="21"/>
        <end position="118"/>
    </location>
</feature>
<dbReference type="AlphaFoldDB" id="A0A1J1IVL3"/>
<feature type="signal peptide" evidence="2">
    <location>
        <begin position="1"/>
        <end position="20"/>
    </location>
</feature>
<accession>A0A1J1IVL3</accession>
<feature type="compositionally biased region" description="Basic residues" evidence="1">
    <location>
        <begin position="69"/>
        <end position="80"/>
    </location>
</feature>
<evidence type="ECO:0000256" key="2">
    <source>
        <dbReference type="SAM" id="SignalP"/>
    </source>
</evidence>
<sequence>MKLSVIVAVMMLWSIKSAESENFSSESFQSHIMNTLINGYRSLIGVKDEARGAAAVVGSYIVNYNIKKTKKTKRTKKPNRNSRPTKTTKKPQTTSWKHCTYYSYYYQGVQYFYYDCPY</sequence>
<gene>
    <name evidence="3" type="ORF">CLUMA_CG016005</name>
</gene>
<evidence type="ECO:0000256" key="1">
    <source>
        <dbReference type="SAM" id="MobiDB-lite"/>
    </source>
</evidence>
<evidence type="ECO:0000313" key="4">
    <source>
        <dbReference type="Proteomes" id="UP000183832"/>
    </source>
</evidence>
<protein>
    <submittedName>
        <fullName evidence="3">CLUMA_CG016005, isoform A</fullName>
    </submittedName>
</protein>
<reference evidence="3 4" key="1">
    <citation type="submission" date="2015-04" db="EMBL/GenBank/DDBJ databases">
        <authorList>
            <person name="Syromyatnikov M.Y."/>
            <person name="Popov V.N."/>
        </authorList>
    </citation>
    <scope>NUCLEOTIDE SEQUENCE [LARGE SCALE GENOMIC DNA]</scope>
</reference>
<evidence type="ECO:0000313" key="3">
    <source>
        <dbReference type="EMBL" id="CRL02577.1"/>
    </source>
</evidence>
<keyword evidence="4" id="KW-1185">Reference proteome</keyword>
<feature type="region of interest" description="Disordered" evidence="1">
    <location>
        <begin position="69"/>
        <end position="94"/>
    </location>
</feature>
<dbReference type="EMBL" id="CVRI01000058">
    <property type="protein sequence ID" value="CRL02577.1"/>
    <property type="molecule type" value="Genomic_DNA"/>
</dbReference>
<name>A0A1J1IVL3_9DIPT</name>
<keyword evidence="2" id="KW-0732">Signal</keyword>
<proteinExistence type="predicted"/>
<organism evidence="3 4">
    <name type="scientific">Clunio marinus</name>
    <dbReference type="NCBI Taxonomy" id="568069"/>
    <lineage>
        <taxon>Eukaryota</taxon>
        <taxon>Metazoa</taxon>
        <taxon>Ecdysozoa</taxon>
        <taxon>Arthropoda</taxon>
        <taxon>Hexapoda</taxon>
        <taxon>Insecta</taxon>
        <taxon>Pterygota</taxon>
        <taxon>Neoptera</taxon>
        <taxon>Endopterygota</taxon>
        <taxon>Diptera</taxon>
        <taxon>Nematocera</taxon>
        <taxon>Chironomoidea</taxon>
        <taxon>Chironomidae</taxon>
        <taxon>Clunio</taxon>
    </lineage>
</organism>